<evidence type="ECO:0000256" key="16">
    <source>
        <dbReference type="RuleBase" id="RU003357"/>
    </source>
</evidence>
<keyword evidence="7 17" id="KW-0732">Signal</keyword>
<dbReference type="GO" id="GO:0015891">
    <property type="term" value="P:siderophore transport"/>
    <property type="evidence" value="ECO:0007669"/>
    <property type="project" value="InterPro"/>
</dbReference>
<evidence type="ECO:0000256" key="8">
    <source>
        <dbReference type="ARBA" id="ARBA00023004"/>
    </source>
</evidence>
<dbReference type="Proteomes" id="UP000319722">
    <property type="component" value="Unassembled WGS sequence"/>
</dbReference>
<evidence type="ECO:0000313" key="20">
    <source>
        <dbReference type="EMBL" id="TWD77991.1"/>
    </source>
</evidence>
<organism evidence="20 21">
    <name type="scientific">Variovorax beijingensis</name>
    <dbReference type="NCBI Taxonomy" id="2496117"/>
    <lineage>
        <taxon>Bacteria</taxon>
        <taxon>Pseudomonadati</taxon>
        <taxon>Pseudomonadota</taxon>
        <taxon>Betaproteobacteria</taxon>
        <taxon>Burkholderiales</taxon>
        <taxon>Comamonadaceae</taxon>
        <taxon>Variovorax</taxon>
    </lineage>
</organism>
<keyword evidence="11 14" id="KW-0472">Membrane</keyword>
<dbReference type="InterPro" id="IPR037066">
    <property type="entry name" value="Plug_dom_sf"/>
</dbReference>
<evidence type="ECO:0000256" key="12">
    <source>
        <dbReference type="ARBA" id="ARBA00023170"/>
    </source>
</evidence>
<evidence type="ECO:0000259" key="19">
    <source>
        <dbReference type="Pfam" id="PF07715"/>
    </source>
</evidence>
<protein>
    <submittedName>
        <fullName evidence="20">Iron complex outermembrane receptor protein</fullName>
    </submittedName>
</protein>
<evidence type="ECO:0000256" key="3">
    <source>
        <dbReference type="ARBA" id="ARBA00022448"/>
    </source>
</evidence>
<dbReference type="PANTHER" id="PTHR32552">
    <property type="entry name" value="FERRICHROME IRON RECEPTOR-RELATED"/>
    <property type="match status" value="1"/>
</dbReference>
<dbReference type="RefSeq" id="WP_261380353.1">
    <property type="nucleotide sequence ID" value="NZ_VIVL01000008.1"/>
</dbReference>
<dbReference type="InterPro" id="IPR010105">
    <property type="entry name" value="TonB_sidphr_rcpt"/>
</dbReference>
<evidence type="ECO:0000256" key="7">
    <source>
        <dbReference type="ARBA" id="ARBA00022729"/>
    </source>
</evidence>
<dbReference type="AlphaFoldDB" id="A0A561BGK1"/>
<comment type="subcellular location">
    <subcellularLocation>
        <location evidence="1 14">Cell outer membrane</location>
        <topology evidence="1 14">Multi-pass membrane protein</topology>
    </subcellularLocation>
</comment>
<dbReference type="Gene3D" id="2.170.130.10">
    <property type="entry name" value="TonB-dependent receptor, plug domain"/>
    <property type="match status" value="1"/>
</dbReference>
<dbReference type="InterPro" id="IPR010917">
    <property type="entry name" value="TonB_rcpt_CS"/>
</dbReference>
<evidence type="ECO:0000256" key="15">
    <source>
        <dbReference type="PROSITE-ProRule" id="PRU10144"/>
    </source>
</evidence>
<feature type="domain" description="TonB-dependent receptor-like beta-barrel" evidence="18">
    <location>
        <begin position="240"/>
        <end position="675"/>
    </location>
</feature>
<dbReference type="PROSITE" id="PS01156">
    <property type="entry name" value="TONB_DEPENDENT_REC_2"/>
    <property type="match status" value="1"/>
</dbReference>
<dbReference type="GO" id="GO:0009279">
    <property type="term" value="C:cell outer membrane"/>
    <property type="evidence" value="ECO:0007669"/>
    <property type="project" value="UniProtKB-SubCell"/>
</dbReference>
<feature type="chain" id="PRO_5021789310" evidence="17">
    <location>
        <begin position="23"/>
        <end position="706"/>
    </location>
</feature>
<dbReference type="EMBL" id="VIVL01000008">
    <property type="protein sequence ID" value="TWD77991.1"/>
    <property type="molecule type" value="Genomic_DNA"/>
</dbReference>
<evidence type="ECO:0000256" key="14">
    <source>
        <dbReference type="PROSITE-ProRule" id="PRU01360"/>
    </source>
</evidence>
<dbReference type="InterPro" id="IPR036942">
    <property type="entry name" value="Beta-barrel_TonB_sf"/>
</dbReference>
<keyword evidence="6 14" id="KW-0812">Transmembrane</keyword>
<dbReference type="Gene3D" id="2.40.170.20">
    <property type="entry name" value="TonB-dependent receptor, beta-barrel domain"/>
    <property type="match status" value="1"/>
</dbReference>
<accession>A0A561BGK1</accession>
<gene>
    <name evidence="20" type="ORF">FB547_10846</name>
</gene>
<evidence type="ECO:0000256" key="10">
    <source>
        <dbReference type="ARBA" id="ARBA00023077"/>
    </source>
</evidence>
<evidence type="ECO:0000256" key="6">
    <source>
        <dbReference type="ARBA" id="ARBA00022692"/>
    </source>
</evidence>
<evidence type="ECO:0000259" key="18">
    <source>
        <dbReference type="Pfam" id="PF00593"/>
    </source>
</evidence>
<evidence type="ECO:0000256" key="11">
    <source>
        <dbReference type="ARBA" id="ARBA00023136"/>
    </source>
</evidence>
<proteinExistence type="inferred from homology"/>
<keyword evidence="5" id="KW-0410">Iron transport</keyword>
<evidence type="ECO:0000313" key="21">
    <source>
        <dbReference type="Proteomes" id="UP000319722"/>
    </source>
</evidence>
<feature type="short sequence motif" description="TonB C-terminal box" evidence="15">
    <location>
        <begin position="689"/>
        <end position="706"/>
    </location>
</feature>
<dbReference type="GO" id="GO:0015344">
    <property type="term" value="F:siderophore uptake transmembrane transporter activity"/>
    <property type="evidence" value="ECO:0007669"/>
    <property type="project" value="TreeGrafter"/>
</dbReference>
<dbReference type="CDD" id="cd01347">
    <property type="entry name" value="ligand_gated_channel"/>
    <property type="match status" value="1"/>
</dbReference>
<dbReference type="SUPFAM" id="SSF56935">
    <property type="entry name" value="Porins"/>
    <property type="match status" value="1"/>
</dbReference>
<dbReference type="Pfam" id="PF00593">
    <property type="entry name" value="TonB_dep_Rec_b-barrel"/>
    <property type="match status" value="1"/>
</dbReference>
<sequence>MQEARNLLFLSVVVCIAQTSLAEPSVAQLPTVQVTDTQAEAGSTLSLDAPNSTGSRLGLTARETPASVSRLEAADIAERDLTRAQDVAVRMPGISEAPAPGNGGTSLIARGFVGHNSVAQLIDGTRLTVAAGTVTYPFSTWPMESVEVLRGPASVLYGDGAIGAAVNYVTKRPGFERTEREAFLSVGSFGAVQGGVGLRGPINDVLAYSVYLDAERSDGYRQFMDVQRRNYALALAVRASRDMSVTLSLDGGVNDDARYFGTPLRNGVLDQRLRRTNFNVSDSVVKYNDRVWRAKVDYQVAAGLRLRNETYHLTTARHWRNAEDYSFSTPGTSVDRSDYLEILHDQEQTGNRFDATFDGTLGGLKNRFIVGLDWYRTRLVHTNNSPYGGASAGDPYNFAPGVFISPVPTIPGRASELETTALFAENALDLNREWRLVAGLRSDRMELHSTDLRRGVNLVKKYSPITGRLGAVWSPSEALSLYGQFGTGTDPLSGALSLPGGGNTFDLTKGRQVEVGAKGAVPAVRGEWTVALYKIAKRNLLSRDAGNPNVTQQIGQQSSTGIELAFAAEPVRGWTIDANAAFLRARYDDFRELVSGALVSRDGMTPTGVPERTASIWTTWRFLPQWQLGFGARYVGESQGNTANTTKLPSYVVLDASLAYEHSPNLRFSLSVKNLANRDYALTGTANTSWLLGTPRTVQLTARASF</sequence>
<keyword evidence="9" id="KW-0406">Ion transport</keyword>
<keyword evidence="3 14" id="KW-0813">Transport</keyword>
<evidence type="ECO:0000256" key="5">
    <source>
        <dbReference type="ARBA" id="ARBA00022496"/>
    </source>
</evidence>
<evidence type="ECO:0000256" key="1">
    <source>
        <dbReference type="ARBA" id="ARBA00004571"/>
    </source>
</evidence>
<dbReference type="InterPro" id="IPR012910">
    <property type="entry name" value="Plug_dom"/>
</dbReference>
<dbReference type="NCBIfam" id="TIGR01783">
    <property type="entry name" value="TonB-siderophor"/>
    <property type="match status" value="1"/>
</dbReference>
<keyword evidence="4 14" id="KW-1134">Transmembrane beta strand</keyword>
<evidence type="ECO:0000256" key="4">
    <source>
        <dbReference type="ARBA" id="ARBA00022452"/>
    </source>
</evidence>
<keyword evidence="8" id="KW-0408">Iron</keyword>
<keyword evidence="10 16" id="KW-0798">TonB box</keyword>
<evidence type="ECO:0000256" key="2">
    <source>
        <dbReference type="ARBA" id="ARBA00009810"/>
    </source>
</evidence>
<comment type="similarity">
    <text evidence="2 14 16">Belongs to the TonB-dependent receptor family.</text>
</comment>
<keyword evidence="13 14" id="KW-0998">Cell outer membrane</keyword>
<dbReference type="PANTHER" id="PTHR32552:SF84">
    <property type="entry name" value="TONB-DEPENDENT RECEPTOR-RELATED"/>
    <property type="match status" value="1"/>
</dbReference>
<dbReference type="GO" id="GO:0038023">
    <property type="term" value="F:signaling receptor activity"/>
    <property type="evidence" value="ECO:0007669"/>
    <property type="project" value="InterPro"/>
</dbReference>
<dbReference type="PROSITE" id="PS52016">
    <property type="entry name" value="TONB_DEPENDENT_REC_3"/>
    <property type="match status" value="1"/>
</dbReference>
<dbReference type="InterPro" id="IPR039426">
    <property type="entry name" value="TonB-dep_rcpt-like"/>
</dbReference>
<dbReference type="Pfam" id="PF07715">
    <property type="entry name" value="Plug"/>
    <property type="match status" value="1"/>
</dbReference>
<evidence type="ECO:0000256" key="17">
    <source>
        <dbReference type="SAM" id="SignalP"/>
    </source>
</evidence>
<reference evidence="20 21" key="1">
    <citation type="submission" date="2019-06" db="EMBL/GenBank/DDBJ databases">
        <title>Sorghum-associated microbial communities from plants grown in Nebraska, USA.</title>
        <authorList>
            <person name="Schachtman D."/>
        </authorList>
    </citation>
    <scope>NUCLEOTIDE SEQUENCE [LARGE SCALE GENOMIC DNA]</scope>
    <source>
        <strain evidence="20 21">T529</strain>
    </source>
</reference>
<evidence type="ECO:0000256" key="13">
    <source>
        <dbReference type="ARBA" id="ARBA00023237"/>
    </source>
</evidence>
<evidence type="ECO:0000256" key="9">
    <source>
        <dbReference type="ARBA" id="ARBA00023065"/>
    </source>
</evidence>
<comment type="caution">
    <text evidence="20">The sequence shown here is derived from an EMBL/GenBank/DDBJ whole genome shotgun (WGS) entry which is preliminary data.</text>
</comment>
<feature type="signal peptide" evidence="17">
    <location>
        <begin position="1"/>
        <end position="22"/>
    </location>
</feature>
<feature type="domain" description="TonB-dependent receptor plug" evidence="19">
    <location>
        <begin position="61"/>
        <end position="164"/>
    </location>
</feature>
<name>A0A561BGK1_9BURK</name>
<dbReference type="InterPro" id="IPR000531">
    <property type="entry name" value="Beta-barrel_TonB"/>
</dbReference>
<keyword evidence="12 20" id="KW-0675">Receptor</keyword>